<dbReference type="NCBIfam" id="NF001381">
    <property type="entry name" value="PRK00279.1-3"/>
    <property type="match status" value="1"/>
</dbReference>
<dbReference type="Pfam" id="PF05191">
    <property type="entry name" value="ADK_lid"/>
    <property type="match status" value="1"/>
</dbReference>
<protein>
    <recommendedName>
        <fullName evidence="4">Adenylate kinase active site lid domain-containing protein</fullName>
    </recommendedName>
</protein>
<dbReference type="PANTHER" id="PTHR23359">
    <property type="entry name" value="NUCLEOTIDE KINASE"/>
    <property type="match status" value="1"/>
</dbReference>
<dbReference type="SUPFAM" id="SSF52540">
    <property type="entry name" value="P-loop containing nucleoside triphosphate hydrolases"/>
    <property type="match status" value="1"/>
</dbReference>
<comment type="caution">
    <text evidence="5">The sequence shown here is derived from an EMBL/GenBank/DDBJ whole genome shotgun (WGS) entry which is preliminary data.</text>
</comment>
<dbReference type="CDD" id="cd01428">
    <property type="entry name" value="ADK"/>
    <property type="match status" value="1"/>
</dbReference>
<dbReference type="NCBIfam" id="NF011099">
    <property type="entry name" value="PRK14526.1"/>
    <property type="match status" value="1"/>
</dbReference>
<name>A0A0F9FIQ9_9ZZZZ</name>
<sequence>MKLIFLGPPGAGKGTLAKIVGEEYNIPQISTGDLFRSAVKEGTELGIKAKRIMGKGELVPDSLTVELVKERLARSDAATGYILDGFPRTIPQADSLAEFEMLDSVINFTIDDEIVIQRLSGRRICRSCGAIYHIVNMPAAREGICDRCQGELYIRDDDQIESITNRLNVYKKQTEPLINYYLEKGLLKNIDASTDPEKMMAEIKAIIDS</sequence>
<keyword evidence="1" id="KW-0808">Transferase</keyword>
<dbReference type="FunFam" id="3.40.50.300:FF:000106">
    <property type="entry name" value="Adenylate kinase mitochondrial"/>
    <property type="match status" value="1"/>
</dbReference>
<keyword evidence="2" id="KW-0547">Nucleotide-binding</keyword>
<evidence type="ECO:0000256" key="3">
    <source>
        <dbReference type="ARBA" id="ARBA00022777"/>
    </source>
</evidence>
<dbReference type="EMBL" id="LAZR01030258">
    <property type="protein sequence ID" value="KKL57165.1"/>
    <property type="molecule type" value="Genomic_DNA"/>
</dbReference>
<dbReference type="InterPro" id="IPR007862">
    <property type="entry name" value="Adenylate_kinase_lid-dom"/>
</dbReference>
<dbReference type="PRINTS" id="PR00094">
    <property type="entry name" value="ADENYLTKNASE"/>
</dbReference>
<evidence type="ECO:0000256" key="1">
    <source>
        <dbReference type="ARBA" id="ARBA00022679"/>
    </source>
</evidence>
<dbReference type="NCBIfam" id="NF001380">
    <property type="entry name" value="PRK00279.1-2"/>
    <property type="match status" value="1"/>
</dbReference>
<evidence type="ECO:0000259" key="4">
    <source>
        <dbReference type="Pfam" id="PF05191"/>
    </source>
</evidence>
<dbReference type="InterPro" id="IPR000850">
    <property type="entry name" value="Adenylat/UMP-CMP_kin"/>
</dbReference>
<dbReference type="GO" id="GO:0004017">
    <property type="term" value="F:AMP kinase activity"/>
    <property type="evidence" value="ECO:0007669"/>
    <property type="project" value="InterPro"/>
</dbReference>
<dbReference type="AlphaFoldDB" id="A0A0F9FIQ9"/>
<dbReference type="Pfam" id="PF00406">
    <property type="entry name" value="ADK"/>
    <property type="match status" value="1"/>
</dbReference>
<accession>A0A0F9FIQ9</accession>
<keyword evidence="3" id="KW-0418">Kinase</keyword>
<organism evidence="5">
    <name type="scientific">marine sediment metagenome</name>
    <dbReference type="NCBI Taxonomy" id="412755"/>
    <lineage>
        <taxon>unclassified sequences</taxon>
        <taxon>metagenomes</taxon>
        <taxon>ecological metagenomes</taxon>
    </lineage>
</organism>
<gene>
    <name evidence="5" type="ORF">LCGC14_2238160</name>
</gene>
<evidence type="ECO:0000313" key="5">
    <source>
        <dbReference type="EMBL" id="KKL57165.1"/>
    </source>
</evidence>
<dbReference type="InterPro" id="IPR027417">
    <property type="entry name" value="P-loop_NTPase"/>
</dbReference>
<dbReference type="GO" id="GO:0005524">
    <property type="term" value="F:ATP binding"/>
    <property type="evidence" value="ECO:0007669"/>
    <property type="project" value="InterPro"/>
</dbReference>
<dbReference type="NCBIfam" id="TIGR01351">
    <property type="entry name" value="adk"/>
    <property type="match status" value="1"/>
</dbReference>
<proteinExistence type="inferred from homology"/>
<dbReference type="PROSITE" id="PS00113">
    <property type="entry name" value="ADENYLATE_KINASE"/>
    <property type="match status" value="1"/>
</dbReference>
<dbReference type="Gene3D" id="3.40.50.300">
    <property type="entry name" value="P-loop containing nucleotide triphosphate hydrolases"/>
    <property type="match status" value="1"/>
</dbReference>
<evidence type="ECO:0000256" key="2">
    <source>
        <dbReference type="ARBA" id="ARBA00022741"/>
    </source>
</evidence>
<reference evidence="5" key="1">
    <citation type="journal article" date="2015" name="Nature">
        <title>Complex archaea that bridge the gap between prokaryotes and eukaryotes.</title>
        <authorList>
            <person name="Spang A."/>
            <person name="Saw J.H."/>
            <person name="Jorgensen S.L."/>
            <person name="Zaremba-Niedzwiedzka K."/>
            <person name="Martijn J."/>
            <person name="Lind A.E."/>
            <person name="van Eijk R."/>
            <person name="Schleper C."/>
            <person name="Guy L."/>
            <person name="Ettema T.J."/>
        </authorList>
    </citation>
    <scope>NUCLEOTIDE SEQUENCE</scope>
</reference>
<dbReference type="InterPro" id="IPR006259">
    <property type="entry name" value="Adenyl_kin_sub"/>
</dbReference>
<dbReference type="HAMAP" id="MF_00235">
    <property type="entry name" value="Adenylate_kinase_Adk"/>
    <property type="match status" value="1"/>
</dbReference>
<dbReference type="InterPro" id="IPR033690">
    <property type="entry name" value="Adenylat_kinase_CS"/>
</dbReference>
<feature type="domain" description="Adenylate kinase active site lid" evidence="4">
    <location>
        <begin position="122"/>
        <end position="157"/>
    </location>
</feature>